<name>A0A5N5PWJ5_PANHP</name>
<evidence type="ECO:0000313" key="2">
    <source>
        <dbReference type="EMBL" id="KAB5584015.1"/>
    </source>
</evidence>
<proteinExistence type="predicted"/>
<keyword evidence="3" id="KW-1185">Reference proteome</keyword>
<organism evidence="2 3">
    <name type="scientific">Pangasianodon hypophthalmus</name>
    <name type="common">Striped catfish</name>
    <name type="synonym">Helicophagus hypophthalmus</name>
    <dbReference type="NCBI Taxonomy" id="310915"/>
    <lineage>
        <taxon>Eukaryota</taxon>
        <taxon>Metazoa</taxon>
        <taxon>Chordata</taxon>
        <taxon>Craniata</taxon>
        <taxon>Vertebrata</taxon>
        <taxon>Euteleostomi</taxon>
        <taxon>Actinopterygii</taxon>
        <taxon>Neopterygii</taxon>
        <taxon>Teleostei</taxon>
        <taxon>Ostariophysi</taxon>
        <taxon>Siluriformes</taxon>
        <taxon>Pangasiidae</taxon>
        <taxon>Pangasianodon</taxon>
    </lineage>
</organism>
<comment type="caution">
    <text evidence="2">The sequence shown here is derived from an EMBL/GenBank/DDBJ whole genome shotgun (WGS) entry which is preliminary data.</text>
</comment>
<sequence length="75" mass="8411">MDVVQKSVSYLGRKTILFEKIDGSVFKGAEQRPAITQHEATGLKTTAHRDLTALMNHGKPKQATSTAKTRSRERW</sequence>
<evidence type="ECO:0000256" key="1">
    <source>
        <dbReference type="SAM" id="MobiDB-lite"/>
    </source>
</evidence>
<reference evidence="2 3" key="1">
    <citation type="submission" date="2019-06" db="EMBL/GenBank/DDBJ databases">
        <title>A chromosome-scale genome assembly of the striped catfish, Pangasianodon hypophthalmus.</title>
        <authorList>
            <person name="Wen M."/>
            <person name="Zahm M."/>
            <person name="Roques C."/>
            <person name="Cabau C."/>
            <person name="Klopp C."/>
            <person name="Donnadieu C."/>
            <person name="Jouanno E."/>
            <person name="Avarre J.-C."/>
            <person name="Campet M."/>
            <person name="Ha T.T.T."/>
            <person name="Dugue R."/>
            <person name="Lampietro C."/>
            <person name="Louis A."/>
            <person name="Herpin A."/>
            <person name="Echchiki A."/>
            <person name="Berthelot C."/>
            <person name="Parey E."/>
            <person name="Roest-Crollius H."/>
            <person name="Braasch I."/>
            <person name="Postlethwait J."/>
            <person name="Bobe J."/>
            <person name="Montfort J."/>
            <person name="Bouchez O."/>
            <person name="Begum T."/>
            <person name="Schartl M."/>
            <person name="Guiguen Y."/>
        </authorList>
    </citation>
    <scope>NUCLEOTIDE SEQUENCE [LARGE SCALE GENOMIC DNA]</scope>
    <source>
        <strain evidence="2 3">Indonesia</strain>
        <tissue evidence="2">Blood</tissue>
    </source>
</reference>
<gene>
    <name evidence="2" type="ORF">PHYPO_G00102530</name>
</gene>
<evidence type="ECO:0000313" key="3">
    <source>
        <dbReference type="Proteomes" id="UP000327468"/>
    </source>
</evidence>
<protein>
    <submittedName>
        <fullName evidence="2">Uncharacterized protein</fullName>
    </submittedName>
</protein>
<accession>A0A5N5PWJ5</accession>
<feature type="region of interest" description="Disordered" evidence="1">
    <location>
        <begin position="54"/>
        <end position="75"/>
    </location>
</feature>
<dbReference type="EMBL" id="VFJC01000003">
    <property type="protein sequence ID" value="KAB5584015.1"/>
    <property type="molecule type" value="Genomic_DNA"/>
</dbReference>
<dbReference type="AlphaFoldDB" id="A0A5N5PWJ5"/>
<dbReference type="Proteomes" id="UP000327468">
    <property type="component" value="Chromosome 2"/>
</dbReference>